<dbReference type="Proteomes" id="UP000075243">
    <property type="component" value="Chromosome 10"/>
</dbReference>
<keyword evidence="2" id="KW-1185">Reference proteome</keyword>
<evidence type="ECO:0000313" key="2">
    <source>
        <dbReference type="Proteomes" id="UP000075243"/>
    </source>
</evidence>
<accession>A0A151SY88</accession>
<evidence type="ECO:0008006" key="3">
    <source>
        <dbReference type="Google" id="ProtNLM"/>
    </source>
</evidence>
<dbReference type="Gene3D" id="3.30.420.10">
    <property type="entry name" value="Ribonuclease H-like superfamily/Ribonuclease H"/>
    <property type="match status" value="1"/>
</dbReference>
<evidence type="ECO:0000313" key="1">
    <source>
        <dbReference type="EMBL" id="KYP59756.1"/>
    </source>
</evidence>
<reference evidence="1 2" key="1">
    <citation type="journal article" date="2012" name="Nat. Biotechnol.">
        <title>Draft genome sequence of pigeonpea (Cajanus cajan), an orphan legume crop of resource-poor farmers.</title>
        <authorList>
            <person name="Varshney R.K."/>
            <person name="Chen W."/>
            <person name="Li Y."/>
            <person name="Bharti A.K."/>
            <person name="Saxena R.K."/>
            <person name="Schlueter J.A."/>
            <person name="Donoghue M.T."/>
            <person name="Azam S."/>
            <person name="Fan G."/>
            <person name="Whaley A.M."/>
            <person name="Farmer A.D."/>
            <person name="Sheridan J."/>
            <person name="Iwata A."/>
            <person name="Tuteja R."/>
            <person name="Penmetsa R.V."/>
            <person name="Wu W."/>
            <person name="Upadhyaya H.D."/>
            <person name="Yang S.P."/>
            <person name="Shah T."/>
            <person name="Saxena K.B."/>
            <person name="Michael T."/>
            <person name="McCombie W.R."/>
            <person name="Yang B."/>
            <person name="Zhang G."/>
            <person name="Yang H."/>
            <person name="Wang J."/>
            <person name="Spillane C."/>
            <person name="Cook D.R."/>
            <person name="May G.D."/>
            <person name="Xu X."/>
            <person name="Jackson S.A."/>
        </authorList>
    </citation>
    <scope>NUCLEOTIDE SEQUENCE [LARGE SCALE GENOMIC DNA]</scope>
    <source>
        <strain evidence="2">cv. Asha</strain>
    </source>
</reference>
<dbReference type="InterPro" id="IPR036397">
    <property type="entry name" value="RNaseH_sf"/>
</dbReference>
<dbReference type="EMBL" id="CM003612">
    <property type="protein sequence ID" value="KYP59756.1"/>
    <property type="molecule type" value="Genomic_DNA"/>
</dbReference>
<dbReference type="GO" id="GO:0003676">
    <property type="term" value="F:nucleic acid binding"/>
    <property type="evidence" value="ECO:0007669"/>
    <property type="project" value="InterPro"/>
</dbReference>
<gene>
    <name evidence="1" type="ORF">KK1_015197</name>
</gene>
<protein>
    <recommendedName>
        <fullName evidence="3">Transposon Ty3-I Gag-Pol polyprotein</fullName>
    </recommendedName>
</protein>
<dbReference type="InterPro" id="IPR012337">
    <property type="entry name" value="RNaseH-like_sf"/>
</dbReference>
<name>A0A151SY88_CAJCA</name>
<dbReference type="SUPFAM" id="SSF53098">
    <property type="entry name" value="Ribonuclease H-like"/>
    <property type="match status" value="1"/>
</dbReference>
<sequence>MLRVVLKGNHKSWDEYLPHIEFAYNWVVHKTTKISPFEVVYDFNPFTPLDLIPHPNTHHYFHKEGVSKADFLKKLHEGAKDHI</sequence>
<dbReference type="Gramene" id="C.cajan_14763.t">
    <property type="protein sequence ID" value="C.cajan_14763.t.cds1"/>
    <property type="gene ID" value="C.cajan_14763"/>
</dbReference>
<proteinExistence type="predicted"/>
<organism evidence="1 2">
    <name type="scientific">Cajanus cajan</name>
    <name type="common">Pigeon pea</name>
    <name type="synonym">Cajanus indicus</name>
    <dbReference type="NCBI Taxonomy" id="3821"/>
    <lineage>
        <taxon>Eukaryota</taxon>
        <taxon>Viridiplantae</taxon>
        <taxon>Streptophyta</taxon>
        <taxon>Embryophyta</taxon>
        <taxon>Tracheophyta</taxon>
        <taxon>Spermatophyta</taxon>
        <taxon>Magnoliopsida</taxon>
        <taxon>eudicotyledons</taxon>
        <taxon>Gunneridae</taxon>
        <taxon>Pentapetalae</taxon>
        <taxon>rosids</taxon>
        <taxon>fabids</taxon>
        <taxon>Fabales</taxon>
        <taxon>Fabaceae</taxon>
        <taxon>Papilionoideae</taxon>
        <taxon>50 kb inversion clade</taxon>
        <taxon>NPAAA clade</taxon>
        <taxon>indigoferoid/millettioid clade</taxon>
        <taxon>Phaseoleae</taxon>
        <taxon>Cajanus</taxon>
    </lineage>
</organism>
<dbReference type="AlphaFoldDB" id="A0A151SY88"/>